<dbReference type="PANTHER" id="PTHR21631:SF13">
    <property type="entry name" value="MITOCHONDRIAL 2-METHYLISOCITRATE LYASE ICL2"/>
    <property type="match status" value="1"/>
</dbReference>
<name>A0A6A6HIV5_VIRVR</name>
<sequence length="554" mass="60591">MSNSLLPSVSPPVFSASPSDAFQLLSEQEKTGQAEDVLFNAEVEQVQDWWKTPRYAGIKRPYSAADVVSKRGTLQQTYPSSLMARKLFNLLSERAGKGEPVHTRWACSSVLTTTNEVSADFGDYPYNTVPNQVQRLFKAQQLHDRKQFDSRRTMSATERSEQPYLDYLRPIVADGDTGHGGLTAVMKLAKLFAENGAAGVHFEDQLHGGKKCGHLAGKVLVPMSDHINRLVAARFQWDIMGTENLVIARTDSESGKLLCSAVDVRDHEFLLGTTTEDEQPLSEILQEMEMKGADGAAIDATEAEWVKNHKLVTFDEAALVHLQKEGASEAVVKKYQDQTQQNPNMSLSQRSRLTTSLAPSKTAPSFSIDIPRTREGFYHYRAGLHAATKRAIEFAPFADLLWLETADPNVEKAAGFAREIKAATEGMGLGGKGGKSLVYNLSPSFNWAGHGFSDSALRNFIWDLAKEGFVLQLISLAGLHSTATITNELSKGFKEDGMLAYVNLVQKREKDLGCDVLTHQKWSGASYVDGMVGAVQSGSSGTKGMGEGNTEAGF</sequence>
<feature type="region of interest" description="Disordered" evidence="7">
    <location>
        <begin position="335"/>
        <end position="360"/>
    </location>
</feature>
<dbReference type="Pfam" id="PF00463">
    <property type="entry name" value="ICL"/>
    <property type="match status" value="2"/>
</dbReference>
<evidence type="ECO:0000256" key="7">
    <source>
        <dbReference type="SAM" id="MobiDB-lite"/>
    </source>
</evidence>
<dbReference type="PANTHER" id="PTHR21631">
    <property type="entry name" value="ISOCITRATE LYASE/MALATE SYNTHASE"/>
    <property type="match status" value="1"/>
</dbReference>
<dbReference type="InterPro" id="IPR040442">
    <property type="entry name" value="Pyrv_kinase-like_dom_sf"/>
</dbReference>
<evidence type="ECO:0000256" key="1">
    <source>
        <dbReference type="ARBA" id="ARBA00001050"/>
    </source>
</evidence>
<organism evidence="8 9">
    <name type="scientific">Viridothelium virens</name>
    <name type="common">Speckled blister lichen</name>
    <name type="synonym">Trypethelium virens</name>
    <dbReference type="NCBI Taxonomy" id="1048519"/>
    <lineage>
        <taxon>Eukaryota</taxon>
        <taxon>Fungi</taxon>
        <taxon>Dikarya</taxon>
        <taxon>Ascomycota</taxon>
        <taxon>Pezizomycotina</taxon>
        <taxon>Dothideomycetes</taxon>
        <taxon>Dothideomycetes incertae sedis</taxon>
        <taxon>Trypetheliales</taxon>
        <taxon>Trypetheliaceae</taxon>
        <taxon>Viridothelium</taxon>
    </lineage>
</organism>
<dbReference type="NCBIfam" id="TIGR01346">
    <property type="entry name" value="isocit_lyase"/>
    <property type="match status" value="1"/>
</dbReference>
<accession>A0A6A6HIV5</accession>
<dbReference type="FunFam" id="1.10.10.850:FF:000001">
    <property type="entry name" value="Isocitrate lyase"/>
    <property type="match status" value="1"/>
</dbReference>
<evidence type="ECO:0000256" key="5">
    <source>
        <dbReference type="PIRSR" id="PIRSR001362-1"/>
    </source>
</evidence>
<dbReference type="GO" id="GO:0046421">
    <property type="term" value="F:methylisocitrate lyase activity"/>
    <property type="evidence" value="ECO:0007669"/>
    <property type="project" value="UniProtKB-EC"/>
</dbReference>
<feature type="binding site" evidence="6">
    <location>
        <position position="174"/>
    </location>
    <ligand>
        <name>Mg(2+)</name>
        <dbReference type="ChEBI" id="CHEBI:18420"/>
    </ligand>
</feature>
<evidence type="ECO:0000256" key="6">
    <source>
        <dbReference type="PIRSR" id="PIRSR001362-3"/>
    </source>
</evidence>
<evidence type="ECO:0000256" key="4">
    <source>
        <dbReference type="PIRNR" id="PIRNR001362"/>
    </source>
</evidence>
<comment type="cofactor">
    <cofactor evidence="6">
        <name>Mg(2+)</name>
        <dbReference type="ChEBI" id="CHEBI:18420"/>
    </cofactor>
    <text evidence="6">Can also use Mn(2+) ion.</text>
</comment>
<dbReference type="GO" id="GO:0004451">
    <property type="term" value="F:isocitrate lyase activity"/>
    <property type="evidence" value="ECO:0007669"/>
    <property type="project" value="InterPro"/>
</dbReference>
<dbReference type="CDD" id="cd00377">
    <property type="entry name" value="ICL_PEPM"/>
    <property type="match status" value="1"/>
</dbReference>
<dbReference type="EMBL" id="ML991778">
    <property type="protein sequence ID" value="KAF2237748.1"/>
    <property type="molecule type" value="Genomic_DNA"/>
</dbReference>
<dbReference type="GO" id="GO:0019629">
    <property type="term" value="P:propionate catabolic process, 2-methylcitrate cycle"/>
    <property type="evidence" value="ECO:0007669"/>
    <property type="project" value="TreeGrafter"/>
</dbReference>
<evidence type="ECO:0000256" key="3">
    <source>
        <dbReference type="ARBA" id="ARBA00023239"/>
    </source>
</evidence>
<dbReference type="Proteomes" id="UP000800092">
    <property type="component" value="Unassembled WGS sequence"/>
</dbReference>
<keyword evidence="6" id="KW-0460">Magnesium</keyword>
<evidence type="ECO:0000256" key="2">
    <source>
        <dbReference type="ARBA" id="ARBA00005704"/>
    </source>
</evidence>
<reference evidence="8" key="1">
    <citation type="journal article" date="2020" name="Stud. Mycol.">
        <title>101 Dothideomycetes genomes: a test case for predicting lifestyles and emergence of pathogens.</title>
        <authorList>
            <person name="Haridas S."/>
            <person name="Albert R."/>
            <person name="Binder M."/>
            <person name="Bloem J."/>
            <person name="Labutti K."/>
            <person name="Salamov A."/>
            <person name="Andreopoulos B."/>
            <person name="Baker S."/>
            <person name="Barry K."/>
            <person name="Bills G."/>
            <person name="Bluhm B."/>
            <person name="Cannon C."/>
            <person name="Castanera R."/>
            <person name="Culley D."/>
            <person name="Daum C."/>
            <person name="Ezra D."/>
            <person name="Gonzalez J."/>
            <person name="Henrissat B."/>
            <person name="Kuo A."/>
            <person name="Liang C."/>
            <person name="Lipzen A."/>
            <person name="Lutzoni F."/>
            <person name="Magnuson J."/>
            <person name="Mondo S."/>
            <person name="Nolan M."/>
            <person name="Ohm R."/>
            <person name="Pangilinan J."/>
            <person name="Park H.-J."/>
            <person name="Ramirez L."/>
            <person name="Alfaro M."/>
            <person name="Sun H."/>
            <person name="Tritt A."/>
            <person name="Yoshinaga Y."/>
            <person name="Zwiers L.-H."/>
            <person name="Turgeon B."/>
            <person name="Goodwin S."/>
            <person name="Spatafora J."/>
            <person name="Crous P."/>
            <person name="Grigoriev I."/>
        </authorList>
    </citation>
    <scope>NUCLEOTIDE SEQUENCE</scope>
    <source>
        <strain evidence="8">Tuck. ex Michener</strain>
    </source>
</reference>
<feature type="compositionally biased region" description="Low complexity" evidence="7">
    <location>
        <begin position="346"/>
        <end position="357"/>
    </location>
</feature>
<comment type="catalytic activity">
    <reaction evidence="1">
        <text>(2S,3R)-3-hydroxybutane-1,2,3-tricarboxylate = pyruvate + succinate</text>
        <dbReference type="Rhea" id="RHEA:16809"/>
        <dbReference type="ChEBI" id="CHEBI:15361"/>
        <dbReference type="ChEBI" id="CHEBI:30031"/>
        <dbReference type="ChEBI" id="CHEBI:57429"/>
        <dbReference type="EC" id="4.1.3.30"/>
    </reaction>
</comment>
<keyword evidence="6" id="KW-0479">Metal-binding</keyword>
<dbReference type="OrthoDB" id="4078635at2759"/>
<dbReference type="InterPro" id="IPR006254">
    <property type="entry name" value="Isocitrate_lyase"/>
</dbReference>
<dbReference type="InterPro" id="IPR015813">
    <property type="entry name" value="Pyrv/PenolPyrv_kinase-like_dom"/>
</dbReference>
<keyword evidence="3 4" id="KW-0456">Lyase</keyword>
<dbReference type="AlphaFoldDB" id="A0A6A6HIV5"/>
<dbReference type="GO" id="GO:0005759">
    <property type="term" value="C:mitochondrial matrix"/>
    <property type="evidence" value="ECO:0007669"/>
    <property type="project" value="TreeGrafter"/>
</dbReference>
<dbReference type="InterPro" id="IPR039556">
    <property type="entry name" value="ICL/PEPM"/>
</dbReference>
<dbReference type="Gene3D" id="1.10.10.850">
    <property type="match status" value="1"/>
</dbReference>
<dbReference type="GO" id="GO:0046872">
    <property type="term" value="F:metal ion binding"/>
    <property type="evidence" value="ECO:0007669"/>
    <property type="project" value="UniProtKB-KW"/>
</dbReference>
<proteinExistence type="inferred from homology"/>
<feature type="active site" description="Proton acceptor" evidence="5">
    <location>
        <position position="212"/>
    </location>
</feature>
<dbReference type="SUPFAM" id="SSF51621">
    <property type="entry name" value="Phosphoenolpyruvate/pyruvate domain"/>
    <property type="match status" value="1"/>
</dbReference>
<dbReference type="InterPro" id="IPR018523">
    <property type="entry name" value="Isocitrate_lyase_ph_CS"/>
</dbReference>
<dbReference type="Gene3D" id="3.20.20.60">
    <property type="entry name" value="Phosphoenolpyruvate-binding domains"/>
    <property type="match status" value="1"/>
</dbReference>
<dbReference type="PROSITE" id="PS00161">
    <property type="entry name" value="ISOCITRATE_LYASE"/>
    <property type="match status" value="1"/>
</dbReference>
<comment type="similarity">
    <text evidence="2 4">Belongs to the isocitrate lyase/PEP mutase superfamily. Isocitrate lyase family.</text>
</comment>
<dbReference type="PIRSF" id="PIRSF001362">
    <property type="entry name" value="Isocit_lyase"/>
    <property type="match status" value="1"/>
</dbReference>
<protein>
    <recommendedName>
        <fullName evidence="4">Isocitrate lyase</fullName>
    </recommendedName>
</protein>
<evidence type="ECO:0000313" key="9">
    <source>
        <dbReference type="Proteomes" id="UP000800092"/>
    </source>
</evidence>
<keyword evidence="9" id="KW-1185">Reference proteome</keyword>
<gene>
    <name evidence="8" type="ORF">EV356DRAFT_520276</name>
</gene>
<evidence type="ECO:0000313" key="8">
    <source>
        <dbReference type="EMBL" id="KAF2237748.1"/>
    </source>
</evidence>